<dbReference type="AlphaFoldDB" id="A0AAE0JL12"/>
<feature type="region of interest" description="Disordered" evidence="1">
    <location>
        <begin position="132"/>
        <end position="152"/>
    </location>
</feature>
<proteinExistence type="predicted"/>
<comment type="caution">
    <text evidence="2">The sequence shown here is derived from an EMBL/GenBank/DDBJ whole genome shotgun (WGS) entry which is preliminary data.</text>
</comment>
<reference evidence="2" key="1">
    <citation type="journal article" date="2023" name="Mol. Phylogenet. Evol.">
        <title>Genome-scale phylogeny and comparative genomics of the fungal order Sordariales.</title>
        <authorList>
            <person name="Hensen N."/>
            <person name="Bonometti L."/>
            <person name="Westerberg I."/>
            <person name="Brannstrom I.O."/>
            <person name="Guillou S."/>
            <person name="Cros-Aarteil S."/>
            <person name="Calhoun S."/>
            <person name="Haridas S."/>
            <person name="Kuo A."/>
            <person name="Mondo S."/>
            <person name="Pangilinan J."/>
            <person name="Riley R."/>
            <person name="LaButti K."/>
            <person name="Andreopoulos B."/>
            <person name="Lipzen A."/>
            <person name="Chen C."/>
            <person name="Yan M."/>
            <person name="Daum C."/>
            <person name="Ng V."/>
            <person name="Clum A."/>
            <person name="Steindorff A."/>
            <person name="Ohm R.A."/>
            <person name="Martin F."/>
            <person name="Silar P."/>
            <person name="Natvig D.O."/>
            <person name="Lalanne C."/>
            <person name="Gautier V."/>
            <person name="Ament-Velasquez S.L."/>
            <person name="Kruys A."/>
            <person name="Hutchinson M.I."/>
            <person name="Powell A.J."/>
            <person name="Barry K."/>
            <person name="Miller A.N."/>
            <person name="Grigoriev I.V."/>
            <person name="Debuchy R."/>
            <person name="Gladieux P."/>
            <person name="Hiltunen Thoren M."/>
            <person name="Johannesson H."/>
        </authorList>
    </citation>
    <scope>NUCLEOTIDE SEQUENCE</scope>
    <source>
        <strain evidence="2">CBS 560.94</strain>
    </source>
</reference>
<dbReference type="Proteomes" id="UP001278500">
    <property type="component" value="Unassembled WGS sequence"/>
</dbReference>
<gene>
    <name evidence="2" type="ORF">B0H65DRAFT_115101</name>
</gene>
<evidence type="ECO:0000313" key="2">
    <source>
        <dbReference type="EMBL" id="KAK3351346.1"/>
    </source>
</evidence>
<evidence type="ECO:0000313" key="3">
    <source>
        <dbReference type="Proteomes" id="UP001278500"/>
    </source>
</evidence>
<accession>A0AAE0JL12</accession>
<name>A0AAE0JL12_9PEZI</name>
<keyword evidence="3" id="KW-1185">Reference proteome</keyword>
<dbReference type="EMBL" id="JAUEPP010000002">
    <property type="protein sequence ID" value="KAK3351346.1"/>
    <property type="molecule type" value="Genomic_DNA"/>
</dbReference>
<reference evidence="2" key="2">
    <citation type="submission" date="2023-06" db="EMBL/GenBank/DDBJ databases">
        <authorList>
            <consortium name="Lawrence Berkeley National Laboratory"/>
            <person name="Haridas S."/>
            <person name="Hensen N."/>
            <person name="Bonometti L."/>
            <person name="Westerberg I."/>
            <person name="Brannstrom I.O."/>
            <person name="Guillou S."/>
            <person name="Cros-Aarteil S."/>
            <person name="Calhoun S."/>
            <person name="Kuo A."/>
            <person name="Mondo S."/>
            <person name="Pangilinan J."/>
            <person name="Riley R."/>
            <person name="Labutti K."/>
            <person name="Andreopoulos B."/>
            <person name="Lipzen A."/>
            <person name="Chen C."/>
            <person name="Yanf M."/>
            <person name="Daum C."/>
            <person name="Ng V."/>
            <person name="Clum A."/>
            <person name="Steindorff A."/>
            <person name="Ohm R."/>
            <person name="Martin F."/>
            <person name="Silar P."/>
            <person name="Natvig D."/>
            <person name="Lalanne C."/>
            <person name="Gautier V."/>
            <person name="Ament-Velasquez S.L."/>
            <person name="Kruys A."/>
            <person name="Hutchinson M.I."/>
            <person name="Powell A.J."/>
            <person name="Barry K."/>
            <person name="Miller A.N."/>
            <person name="Grigoriev I.V."/>
            <person name="Debuchy R."/>
            <person name="Gladieux P."/>
            <person name="Thoren M.H."/>
            <person name="Johannesson H."/>
        </authorList>
    </citation>
    <scope>NUCLEOTIDE SEQUENCE</scope>
    <source>
        <strain evidence="2">CBS 560.94</strain>
    </source>
</reference>
<protein>
    <submittedName>
        <fullName evidence="2">Uncharacterized protein</fullName>
    </submittedName>
</protein>
<sequence length="292" mass="32552">MPVTRLTPIKTLVPLSQSISLIQSLLPLISIEVSPIPSFYNTSTSEQDHEPFVLGKPYRESKSNHPAIDSGFFLPSAIISGSTGYPHHHASADLLDPTCWPFCPSVPAYTSRPRTYIPSDSHRRDLHLSERKANVQHPSIPSQHPGRAPRQVATSLGISRSTIPAAPFLPIIPLPLTTSRSTARLDLCQIVPDCVRLCQNSIDKRDQPASPHRFTSHPFACSWILISPWLPCFDPFGHTPAISTCRPIHRRPTQRSCPRPVIYIPPVRSRSKAQRHPPTLDLPSPRGFHLFR</sequence>
<dbReference type="GeneID" id="87857795"/>
<feature type="region of interest" description="Disordered" evidence="1">
    <location>
        <begin position="268"/>
        <end position="292"/>
    </location>
</feature>
<evidence type="ECO:0000256" key="1">
    <source>
        <dbReference type="SAM" id="MobiDB-lite"/>
    </source>
</evidence>
<dbReference type="RefSeq" id="XP_062684641.1">
    <property type="nucleotide sequence ID" value="XM_062820641.1"/>
</dbReference>
<organism evidence="2 3">
    <name type="scientific">Neurospora tetraspora</name>
    <dbReference type="NCBI Taxonomy" id="94610"/>
    <lineage>
        <taxon>Eukaryota</taxon>
        <taxon>Fungi</taxon>
        <taxon>Dikarya</taxon>
        <taxon>Ascomycota</taxon>
        <taxon>Pezizomycotina</taxon>
        <taxon>Sordariomycetes</taxon>
        <taxon>Sordariomycetidae</taxon>
        <taxon>Sordariales</taxon>
        <taxon>Sordariaceae</taxon>
        <taxon>Neurospora</taxon>
    </lineage>
</organism>